<dbReference type="GO" id="GO:0003351">
    <property type="term" value="P:epithelial cilium movement involved in extracellular fluid movement"/>
    <property type="evidence" value="ECO:0007669"/>
    <property type="project" value="TreeGrafter"/>
</dbReference>
<organism evidence="1 2">
    <name type="scientific">Geospiza parvula</name>
    <name type="common">Small tree-finch</name>
    <name type="synonym">Camarhynchus parvulus</name>
    <dbReference type="NCBI Taxonomy" id="87175"/>
    <lineage>
        <taxon>Eukaryota</taxon>
        <taxon>Metazoa</taxon>
        <taxon>Chordata</taxon>
        <taxon>Craniata</taxon>
        <taxon>Vertebrata</taxon>
        <taxon>Euteleostomi</taxon>
        <taxon>Archelosauria</taxon>
        <taxon>Archosauria</taxon>
        <taxon>Dinosauria</taxon>
        <taxon>Saurischia</taxon>
        <taxon>Theropoda</taxon>
        <taxon>Coelurosauria</taxon>
        <taxon>Aves</taxon>
        <taxon>Neognathae</taxon>
        <taxon>Neoaves</taxon>
        <taxon>Telluraves</taxon>
        <taxon>Australaves</taxon>
        <taxon>Passeriformes</taxon>
        <taxon>Thraupidae</taxon>
        <taxon>Camarhynchus</taxon>
    </lineage>
</organism>
<accession>A0A8C3Q3V9</accession>
<dbReference type="PANTHER" id="PTHR21963:SF1">
    <property type="entry name" value="SPERM-ASSOCIATED ANTIGEN 17"/>
    <property type="match status" value="1"/>
</dbReference>
<dbReference type="Ensembl" id="ENSCPVT00000001658.2">
    <property type="protein sequence ID" value="ENSCPVP00000001588.2"/>
    <property type="gene ID" value="ENSCPVG00000001184.2"/>
</dbReference>
<proteinExistence type="predicted"/>
<name>A0A8C3Q3V9_GEOPR</name>
<dbReference type="GO" id="GO:1904158">
    <property type="term" value="P:axonemal central apparatus assembly"/>
    <property type="evidence" value="ECO:0007669"/>
    <property type="project" value="TreeGrafter"/>
</dbReference>
<dbReference type="PANTHER" id="PTHR21963">
    <property type="entry name" value="PF6"/>
    <property type="match status" value="1"/>
</dbReference>
<accession>A0A8U8AR28</accession>
<sequence length="439" mass="50307">MQLYVPAAFCCDFFSPLQVMELAKAFLDQGEKIPVTLTGKLLKFQLLCLKQKAIQRREEEKKLEFGTVVFEDIACLMYDCLDWRRQHCNYLENTKFINVPEQPPPRMSPTRKKGKQEEILPTIVLSEKTSVLFPSVDMKYYNDLLNQIPEEYFSVPLMLSCMLEQVIASEEDLPPPSLVSLEPQEDEMHRAIADHIISVLPSLYLPMSEKKNLYDYFSPKPNVQETVTPKYPLLFNYHDALAQRLHLLKVQENVNPEKTEHEMMDKLPLTELIHFTSPSAENNTERLARVHELMHYFTTELLSWAEVERAFRVFTFESLKLTELSDSGFLESSGSKVGGDSEESYIPWDNPAVFARQLRQLFFMEKKFNGKSPRSSGKKLSVYVTPEEFESTISEPSEPVFTGKVLHLYNHLHWVYSGPSSTGSCVPCAEDSGAGCSTL</sequence>
<keyword evidence="2" id="KW-1185">Reference proteome</keyword>
<reference evidence="1" key="3">
    <citation type="submission" date="2025-09" db="UniProtKB">
        <authorList>
            <consortium name="Ensembl"/>
        </authorList>
    </citation>
    <scope>IDENTIFICATION</scope>
</reference>
<dbReference type="Proteomes" id="UP000694382">
    <property type="component" value="Chromosome 1"/>
</dbReference>
<protein>
    <submittedName>
        <fullName evidence="1">Uncharacterized protein</fullName>
    </submittedName>
</protein>
<reference evidence="1" key="1">
    <citation type="submission" date="2020-02" db="EMBL/GenBank/DDBJ databases">
        <authorList>
            <person name="Enbody D E."/>
            <person name="Pettersson E M."/>
        </authorList>
    </citation>
    <scope>NUCLEOTIDE SEQUENCE [LARGE SCALE GENOMIC DNA]</scope>
</reference>
<dbReference type="GO" id="GO:1990716">
    <property type="term" value="C:axonemal central apparatus"/>
    <property type="evidence" value="ECO:0007669"/>
    <property type="project" value="TreeGrafter"/>
</dbReference>
<dbReference type="InterPro" id="IPR026173">
    <property type="entry name" value="SPAG17"/>
</dbReference>
<dbReference type="AlphaFoldDB" id="A0A8C3Q3V9"/>
<reference evidence="1" key="2">
    <citation type="submission" date="2025-08" db="UniProtKB">
        <authorList>
            <consortium name="Ensembl"/>
        </authorList>
    </citation>
    <scope>IDENTIFICATION</scope>
</reference>
<dbReference type="GO" id="GO:0005576">
    <property type="term" value="C:extracellular region"/>
    <property type="evidence" value="ECO:0007669"/>
    <property type="project" value="GOC"/>
</dbReference>
<evidence type="ECO:0000313" key="2">
    <source>
        <dbReference type="Proteomes" id="UP000694382"/>
    </source>
</evidence>
<evidence type="ECO:0000313" key="1">
    <source>
        <dbReference type="Ensembl" id="ENSCPVP00000001588.2"/>
    </source>
</evidence>